<dbReference type="Pfam" id="PF02687">
    <property type="entry name" value="FtsX"/>
    <property type="match status" value="2"/>
</dbReference>
<evidence type="ECO:0000256" key="3">
    <source>
        <dbReference type="ARBA" id="ARBA00022692"/>
    </source>
</evidence>
<feature type="region of interest" description="Disordered" evidence="6">
    <location>
        <begin position="554"/>
        <end position="577"/>
    </location>
</feature>
<feature type="transmembrane region" description="Helical" evidence="7">
    <location>
        <begin position="472"/>
        <end position="490"/>
    </location>
</feature>
<name>A0ABS9DAE8_9ALTE</name>
<organism evidence="10 11">
    <name type="scientific">Paraglaciecola algarum</name>
    <dbReference type="NCBI Taxonomy" id="3050085"/>
    <lineage>
        <taxon>Bacteria</taxon>
        <taxon>Pseudomonadati</taxon>
        <taxon>Pseudomonadota</taxon>
        <taxon>Gammaproteobacteria</taxon>
        <taxon>Alteromonadales</taxon>
        <taxon>Alteromonadaceae</taxon>
        <taxon>Paraglaciecola</taxon>
    </lineage>
</organism>
<feature type="domain" description="ABC3 transporter permease C-terminal" evidence="8">
    <location>
        <begin position="721"/>
        <end position="834"/>
    </location>
</feature>
<dbReference type="InterPro" id="IPR003838">
    <property type="entry name" value="ABC3_permease_C"/>
</dbReference>
<proteinExistence type="predicted"/>
<keyword evidence="11" id="KW-1185">Reference proteome</keyword>
<feature type="transmembrane region" description="Helical" evidence="7">
    <location>
        <begin position="21"/>
        <end position="42"/>
    </location>
</feature>
<evidence type="ECO:0000256" key="2">
    <source>
        <dbReference type="ARBA" id="ARBA00022475"/>
    </source>
</evidence>
<feature type="transmembrane region" description="Helical" evidence="7">
    <location>
        <begin position="394"/>
        <end position="413"/>
    </location>
</feature>
<evidence type="ECO:0000256" key="5">
    <source>
        <dbReference type="ARBA" id="ARBA00023136"/>
    </source>
</evidence>
<feature type="transmembrane region" description="Helical" evidence="7">
    <location>
        <begin position="717"/>
        <end position="740"/>
    </location>
</feature>
<keyword evidence="4 7" id="KW-1133">Transmembrane helix</keyword>
<dbReference type="PANTHER" id="PTHR30287">
    <property type="entry name" value="MEMBRANE COMPONENT OF PREDICTED ABC SUPERFAMILY METABOLITE UPTAKE TRANSPORTER"/>
    <property type="match status" value="1"/>
</dbReference>
<feature type="domain" description="MacB-like periplasmic core" evidence="9">
    <location>
        <begin position="24"/>
        <end position="199"/>
    </location>
</feature>
<evidence type="ECO:0000256" key="4">
    <source>
        <dbReference type="ARBA" id="ARBA00022989"/>
    </source>
</evidence>
<feature type="compositionally biased region" description="Basic and acidic residues" evidence="6">
    <location>
        <begin position="554"/>
        <end position="565"/>
    </location>
</feature>
<comment type="caution">
    <text evidence="10">The sequence shown here is derived from an EMBL/GenBank/DDBJ whole genome shotgun (WGS) entry which is preliminary data.</text>
</comment>
<evidence type="ECO:0000256" key="1">
    <source>
        <dbReference type="ARBA" id="ARBA00004651"/>
    </source>
</evidence>
<evidence type="ECO:0000256" key="7">
    <source>
        <dbReference type="SAM" id="Phobius"/>
    </source>
</evidence>
<evidence type="ECO:0000256" key="6">
    <source>
        <dbReference type="SAM" id="MobiDB-lite"/>
    </source>
</evidence>
<feature type="transmembrane region" description="Helical" evidence="7">
    <location>
        <begin position="306"/>
        <end position="333"/>
    </location>
</feature>
<evidence type="ECO:0000313" key="11">
    <source>
        <dbReference type="Proteomes" id="UP001521137"/>
    </source>
</evidence>
<keyword evidence="2" id="KW-1003">Cell membrane</keyword>
<protein>
    <submittedName>
        <fullName evidence="10">FtsX-like permease family protein</fullName>
    </submittedName>
</protein>
<sequence>MTNHTFSLAWRLFRHETKRGELTIILLAIILSVASVLSLSLFSERLQQALSDKSAEFIAADRVLDADKPVDLGWIEQAKQMKLNTAHQVYARSMVFANEQMDLVDLRAADSGYPLKGKVKISQQPFSPGEITETLPATGEAWIESQLFQTLSVSIGDKIEVGDAEFTVTQVLSEVPDAGFNVFGGDPKVLIPKADLAATNIEGPGSRVGYSYFFTGEKDDLDDYYTWLKPQLDREIHDWDSVEDENTRIGRSVGRAGQYFLLASLLAIVLAAVSIAVAAQRYSQRHYDPVAIMKTLGAPKAMVQKIYLLQILFITALGITIGAVLGFVIQQLVVTAIADKVDVSIDVWHWRPLLIAIFTGTVCAVLFSLYPLLKLFSVSPLRVLRRDLGANLSSRLIQFLASGGAIFLLMWAYSQNLKVSAILFSSGIALVVGLLFVTYGLIWLGRKMGQGRMGAWQLAWARIHRRAMDNSVQLISFAVTIMLLLVVLVMRNDMVQQWQDQLPEGTPNYFMVNISQAQQPELEQHFLQNGVEVKKFYPIVRGRFAAINDEKVRTAVSKEDPEKQNQGRNGLGREANLTWSNELQNGSKVIDGKWFGDNPLPEEDPSPFQVSVEQGLAERIDIKMGDTLTFNIGSEIVHTQVTSIRDVHWQSMQPNFFFVIEPRALQNFTPTYISSFNLPTQRKADVTQLMQPFANVTLIDVDARINQLRNIVDQVSMAVEFILILVLAAGSLVLIAQVQASMDERQQELAILRTLGAKGNLIRASVVFEFVIIGVVAGIMAALANELTLYMLQTQIFQMQASLHWQYWAVAPIAGAIVVGILGALGCWRLLSLNTSHLLRQMV</sequence>
<accession>A0ABS9DAE8</accession>
<dbReference type="Pfam" id="PF12704">
    <property type="entry name" value="MacB_PCD"/>
    <property type="match status" value="1"/>
</dbReference>
<evidence type="ECO:0000259" key="8">
    <source>
        <dbReference type="Pfam" id="PF02687"/>
    </source>
</evidence>
<comment type="subcellular location">
    <subcellularLocation>
        <location evidence="1">Cell membrane</location>
        <topology evidence="1">Multi-pass membrane protein</topology>
    </subcellularLocation>
</comment>
<dbReference type="EMBL" id="JAKGAS010000012">
    <property type="protein sequence ID" value="MCF2949932.1"/>
    <property type="molecule type" value="Genomic_DNA"/>
</dbReference>
<feature type="transmembrane region" description="Helical" evidence="7">
    <location>
        <begin position="353"/>
        <end position="373"/>
    </location>
</feature>
<dbReference type="RefSeq" id="WP_235314035.1">
    <property type="nucleotide sequence ID" value="NZ_JAKGAS010000012.1"/>
</dbReference>
<dbReference type="Proteomes" id="UP001521137">
    <property type="component" value="Unassembled WGS sequence"/>
</dbReference>
<evidence type="ECO:0000259" key="9">
    <source>
        <dbReference type="Pfam" id="PF12704"/>
    </source>
</evidence>
<dbReference type="InterPro" id="IPR038766">
    <property type="entry name" value="Membrane_comp_ABC_pdt"/>
</dbReference>
<feature type="domain" description="ABC3 transporter permease C-terminal" evidence="8">
    <location>
        <begin position="262"/>
        <end position="380"/>
    </location>
</feature>
<dbReference type="InterPro" id="IPR025857">
    <property type="entry name" value="MacB_PCD"/>
</dbReference>
<keyword evidence="3 7" id="KW-0812">Transmembrane</keyword>
<keyword evidence="5 7" id="KW-0472">Membrane</keyword>
<feature type="transmembrane region" description="Helical" evidence="7">
    <location>
        <begin position="761"/>
        <end position="785"/>
    </location>
</feature>
<reference evidence="10 11" key="1">
    <citation type="submission" date="2022-01" db="EMBL/GenBank/DDBJ databases">
        <title>Paraglaciecola sp. G1-23.</title>
        <authorList>
            <person name="Jin M.S."/>
            <person name="Han D.M."/>
            <person name="Kim H.M."/>
            <person name="Jeon C.O."/>
        </authorList>
    </citation>
    <scope>NUCLEOTIDE SEQUENCE [LARGE SCALE GENOMIC DNA]</scope>
    <source>
        <strain evidence="10 11">G1-23</strain>
    </source>
</reference>
<feature type="transmembrane region" description="Helical" evidence="7">
    <location>
        <begin position="419"/>
        <end position="444"/>
    </location>
</feature>
<feature type="transmembrane region" description="Helical" evidence="7">
    <location>
        <begin position="259"/>
        <end position="279"/>
    </location>
</feature>
<dbReference type="PANTHER" id="PTHR30287:SF1">
    <property type="entry name" value="INNER MEMBRANE PROTEIN"/>
    <property type="match status" value="1"/>
</dbReference>
<evidence type="ECO:0000313" key="10">
    <source>
        <dbReference type="EMBL" id="MCF2949932.1"/>
    </source>
</evidence>
<gene>
    <name evidence="10" type="ORF">L0668_17565</name>
</gene>
<feature type="transmembrane region" description="Helical" evidence="7">
    <location>
        <begin position="805"/>
        <end position="831"/>
    </location>
</feature>